<evidence type="ECO:0000256" key="3">
    <source>
        <dbReference type="SAM" id="SignalP"/>
    </source>
</evidence>
<dbReference type="InterPro" id="IPR050288">
    <property type="entry name" value="Cellulose_deg_GH3"/>
</dbReference>
<dbReference type="Pfam" id="PF01915">
    <property type="entry name" value="Glyco_hydro_3_C"/>
    <property type="match status" value="1"/>
</dbReference>
<dbReference type="SUPFAM" id="SSF51445">
    <property type="entry name" value="(Trans)glycosidases"/>
    <property type="match status" value="1"/>
</dbReference>
<dbReference type="PROSITE" id="PS51820">
    <property type="entry name" value="PA14"/>
    <property type="match status" value="1"/>
</dbReference>
<dbReference type="EMBL" id="JACHEB010000008">
    <property type="protein sequence ID" value="MBB5329829.1"/>
    <property type="molecule type" value="Genomic_DNA"/>
</dbReference>
<dbReference type="InterPro" id="IPR037524">
    <property type="entry name" value="PA14/GLEYA"/>
</dbReference>
<dbReference type="InterPro" id="IPR017853">
    <property type="entry name" value="GH"/>
</dbReference>
<dbReference type="Pfam" id="PF14310">
    <property type="entry name" value="Fn3-like"/>
    <property type="match status" value="1"/>
</dbReference>
<dbReference type="Pfam" id="PF00933">
    <property type="entry name" value="Glyco_hydro_3"/>
    <property type="match status" value="1"/>
</dbReference>
<dbReference type="PRINTS" id="PR00133">
    <property type="entry name" value="GLHYDRLASE3"/>
</dbReference>
<dbReference type="InterPro" id="IPR002772">
    <property type="entry name" value="Glyco_hydro_3_C"/>
</dbReference>
<feature type="domain" description="PA14" evidence="4">
    <location>
        <begin position="457"/>
        <end position="637"/>
    </location>
</feature>
<dbReference type="EC" id="3.2.1.21" evidence="5"/>
<reference evidence="5 6" key="1">
    <citation type="submission" date="2020-08" db="EMBL/GenBank/DDBJ databases">
        <title>Genomic Encyclopedia of Type Strains, Phase IV (KMG-V): Genome sequencing to study the core and pangenomes of soil and plant-associated prokaryotes.</title>
        <authorList>
            <person name="Whitman W."/>
        </authorList>
    </citation>
    <scope>NUCLEOTIDE SEQUENCE [LARGE SCALE GENOMIC DNA]</scope>
    <source>
        <strain evidence="5 6">X5P2</strain>
    </source>
</reference>
<evidence type="ECO:0000259" key="4">
    <source>
        <dbReference type="PROSITE" id="PS51820"/>
    </source>
</evidence>
<dbReference type="Gene3D" id="3.40.50.1700">
    <property type="entry name" value="Glycoside hydrolase family 3 C-terminal domain"/>
    <property type="match status" value="2"/>
</dbReference>
<evidence type="ECO:0000256" key="1">
    <source>
        <dbReference type="ARBA" id="ARBA00005336"/>
    </source>
</evidence>
<evidence type="ECO:0000256" key="2">
    <source>
        <dbReference type="ARBA" id="ARBA00022801"/>
    </source>
</evidence>
<dbReference type="PANTHER" id="PTHR42715">
    <property type="entry name" value="BETA-GLUCOSIDASE"/>
    <property type="match status" value="1"/>
</dbReference>
<evidence type="ECO:0000313" key="6">
    <source>
        <dbReference type="Proteomes" id="UP000535182"/>
    </source>
</evidence>
<dbReference type="GO" id="GO:0008422">
    <property type="term" value="F:beta-glucosidase activity"/>
    <property type="evidence" value="ECO:0007669"/>
    <property type="project" value="UniProtKB-EC"/>
</dbReference>
<dbReference type="RefSeq" id="WP_183978711.1">
    <property type="nucleotide sequence ID" value="NZ_JACHEB010000008.1"/>
</dbReference>
<dbReference type="SUPFAM" id="SSF52279">
    <property type="entry name" value="Beta-D-glucan exohydrolase, C-terminal domain"/>
    <property type="match status" value="1"/>
</dbReference>
<dbReference type="InterPro" id="IPR036962">
    <property type="entry name" value="Glyco_hydro_3_N_sf"/>
</dbReference>
<evidence type="ECO:0000313" key="5">
    <source>
        <dbReference type="EMBL" id="MBB5329829.1"/>
    </source>
</evidence>
<keyword evidence="5" id="KW-0326">Glycosidase</keyword>
<name>A0A9X0U4V2_9BACT</name>
<sequence>MSLRKSKYLAVVFCLGALSVFSVGSWGQAVPAEHADEARVDRLLKQMTLEEKMDLIRGGLEDPSVYQGQAGYLPGVPRLHVPSLRMADGPPGLLTRVPGQAETATMGVAATFSTKDAEANGVVIGREARSLGIDVVLQPFVNIDRDITFARAYNTFGEDPFLTGVMGAAEIRGAQGQGVMAQTKHYVGYDSNSYNVFIDQQTLHEVYAAPFAEAIKAGTSSVMCSYNRINGPFACGNSDTLKTILKDEMGFKGFVTSDWGGVHSVLFLNEGLDMEMPGAAEADSPFKAFINNYFVTAPPEPPSNKPVDMDELTGILGGPIPEEPQGAGMDMGAFPRDNDKTTMREALKNGTVTEATITAAARRVLYEIDRFGYLDGKQKHGVTPQAIEENAAVIRKTAEDAAVLLKNEHALPLKNDDLQSLALIGPGALQIAAIGTFGERSPGLTDRQIGPLDALKKGAPSANISFAVDDDMTGVPVPASAFSHDGTPGLLRTESSARETVDAQLDFTHSNGKSLPADGTVTWKGTLTVPSEGEYWLYLQALGARGRLLIDGKRIGQTGAAKGTVHGDIQYATQDNGFPTVDGLDNVRRAVRLTAGPHSITVMASGDTSKAPEQIRLNWMTPEQRESNHKAAIDAAKKAHTAVVFVWTRGKPDFALPGEQDRLVDEVAAVNPNTIVVMNVSQPVAMPWLGKVKGVVQMWWTGDEGGWATADVLLGKVNPAGRLPFTWAKQLTDYAANDPAHPERSAKGVDGKTTYSEGVDVGYRWFDKEKIEPLFPFGFGLSYTTFEYSDLKVAKASDHGLDVSVRVKNTGSVAGDEVPQVYLDAPAKQLQGVQFAPKTLAAFDRVTLAAGESKDVKMHVSPRALEYWSVAEKKWVRSDARRVRVGSSSRDLKLTAEK</sequence>
<accession>A0A9X0U4V2</accession>
<keyword evidence="3" id="KW-0732">Signal</keyword>
<dbReference type="InterPro" id="IPR001764">
    <property type="entry name" value="Glyco_hydro_3_N"/>
</dbReference>
<dbReference type="PANTHER" id="PTHR42715:SF10">
    <property type="entry name" value="BETA-GLUCOSIDASE"/>
    <property type="match status" value="1"/>
</dbReference>
<dbReference type="InterPro" id="IPR013783">
    <property type="entry name" value="Ig-like_fold"/>
</dbReference>
<comment type="caution">
    <text evidence="5">The sequence shown here is derived from an EMBL/GenBank/DDBJ whole genome shotgun (WGS) entry which is preliminary data.</text>
</comment>
<dbReference type="InterPro" id="IPR026891">
    <property type="entry name" value="Fn3-like"/>
</dbReference>
<feature type="signal peptide" evidence="3">
    <location>
        <begin position="1"/>
        <end position="24"/>
    </location>
</feature>
<protein>
    <submittedName>
        <fullName evidence="5">Beta-glucosidase</fullName>
        <ecNumber evidence="5">3.2.1.21</ecNumber>
    </submittedName>
</protein>
<proteinExistence type="inferred from homology"/>
<organism evidence="5 6">
    <name type="scientific">Tunturiibacter gelidiferens</name>
    <dbReference type="NCBI Taxonomy" id="3069689"/>
    <lineage>
        <taxon>Bacteria</taxon>
        <taxon>Pseudomonadati</taxon>
        <taxon>Acidobacteriota</taxon>
        <taxon>Terriglobia</taxon>
        <taxon>Terriglobales</taxon>
        <taxon>Acidobacteriaceae</taxon>
        <taxon>Tunturiibacter</taxon>
    </lineage>
</organism>
<dbReference type="SMART" id="SM01217">
    <property type="entry name" value="Fn3_like"/>
    <property type="match status" value="1"/>
</dbReference>
<dbReference type="Gene3D" id="3.20.20.300">
    <property type="entry name" value="Glycoside hydrolase, family 3, N-terminal domain"/>
    <property type="match status" value="1"/>
</dbReference>
<gene>
    <name evidence="5" type="ORF">HDF14_003458</name>
</gene>
<feature type="chain" id="PRO_5040807644" evidence="3">
    <location>
        <begin position="25"/>
        <end position="898"/>
    </location>
</feature>
<comment type="similarity">
    <text evidence="1">Belongs to the glycosyl hydrolase 3 family.</text>
</comment>
<dbReference type="GO" id="GO:0005975">
    <property type="term" value="P:carbohydrate metabolic process"/>
    <property type="evidence" value="ECO:0007669"/>
    <property type="project" value="InterPro"/>
</dbReference>
<dbReference type="AlphaFoldDB" id="A0A9X0U4V2"/>
<dbReference type="Gene3D" id="2.60.40.10">
    <property type="entry name" value="Immunoglobulins"/>
    <property type="match status" value="1"/>
</dbReference>
<keyword evidence="6" id="KW-1185">Reference proteome</keyword>
<dbReference type="Proteomes" id="UP000535182">
    <property type="component" value="Unassembled WGS sequence"/>
</dbReference>
<keyword evidence="2 5" id="KW-0378">Hydrolase</keyword>
<dbReference type="InterPro" id="IPR036881">
    <property type="entry name" value="Glyco_hydro_3_C_sf"/>
</dbReference>